<evidence type="ECO:0000313" key="3">
    <source>
        <dbReference type="Proteomes" id="UP001341840"/>
    </source>
</evidence>
<evidence type="ECO:0000256" key="1">
    <source>
        <dbReference type="SAM" id="MobiDB-lite"/>
    </source>
</evidence>
<sequence>MPRFAGVGDNITDGLAVGNNKNRLQKCVVPSSSPLLRSSSFFPLSLSRKPPSPPLPASFSPTSDLHSQFRLRHCVRAHNARQVYYLQYPGSGRSNWRVIIKCKPRGRIEAEAVLVQEEAYQNTEEISVRLINETEIPQTLTSLDGEVDIVNTQPPHTESDDEGAVDEGSSEDNEAASAESISTEDDE</sequence>
<comment type="caution">
    <text evidence="2">The sequence shown here is derived from an EMBL/GenBank/DDBJ whole genome shotgun (WGS) entry which is preliminary data.</text>
</comment>
<accession>A0ABU6RNA0</accession>
<gene>
    <name evidence="2" type="ORF">PIB30_069128</name>
</gene>
<proteinExistence type="predicted"/>
<protein>
    <submittedName>
        <fullName evidence="2">Uncharacterized protein</fullName>
    </submittedName>
</protein>
<dbReference type="Proteomes" id="UP001341840">
    <property type="component" value="Unassembled WGS sequence"/>
</dbReference>
<feature type="compositionally biased region" description="Acidic residues" evidence="1">
    <location>
        <begin position="159"/>
        <end position="174"/>
    </location>
</feature>
<feature type="region of interest" description="Disordered" evidence="1">
    <location>
        <begin position="149"/>
        <end position="187"/>
    </location>
</feature>
<evidence type="ECO:0000313" key="2">
    <source>
        <dbReference type="EMBL" id="MED6125507.1"/>
    </source>
</evidence>
<dbReference type="EMBL" id="JASCZI010030961">
    <property type="protein sequence ID" value="MED6125507.1"/>
    <property type="molecule type" value="Genomic_DNA"/>
</dbReference>
<reference evidence="2 3" key="1">
    <citation type="journal article" date="2023" name="Plants (Basel)">
        <title>Bridging the Gap: Combining Genomics and Transcriptomics Approaches to Understand Stylosanthes scabra, an Orphan Legume from the Brazilian Caatinga.</title>
        <authorList>
            <person name="Ferreira-Neto J.R.C."/>
            <person name="da Silva M.D."/>
            <person name="Binneck E."/>
            <person name="de Melo N.F."/>
            <person name="da Silva R.H."/>
            <person name="de Melo A.L.T.M."/>
            <person name="Pandolfi V."/>
            <person name="Bustamante F.O."/>
            <person name="Brasileiro-Vidal A.C."/>
            <person name="Benko-Iseppon A.M."/>
        </authorList>
    </citation>
    <scope>NUCLEOTIDE SEQUENCE [LARGE SCALE GENOMIC DNA]</scope>
    <source>
        <tissue evidence="2">Leaves</tissue>
    </source>
</reference>
<organism evidence="2 3">
    <name type="scientific">Stylosanthes scabra</name>
    <dbReference type="NCBI Taxonomy" id="79078"/>
    <lineage>
        <taxon>Eukaryota</taxon>
        <taxon>Viridiplantae</taxon>
        <taxon>Streptophyta</taxon>
        <taxon>Embryophyta</taxon>
        <taxon>Tracheophyta</taxon>
        <taxon>Spermatophyta</taxon>
        <taxon>Magnoliopsida</taxon>
        <taxon>eudicotyledons</taxon>
        <taxon>Gunneridae</taxon>
        <taxon>Pentapetalae</taxon>
        <taxon>rosids</taxon>
        <taxon>fabids</taxon>
        <taxon>Fabales</taxon>
        <taxon>Fabaceae</taxon>
        <taxon>Papilionoideae</taxon>
        <taxon>50 kb inversion clade</taxon>
        <taxon>dalbergioids sensu lato</taxon>
        <taxon>Dalbergieae</taxon>
        <taxon>Pterocarpus clade</taxon>
        <taxon>Stylosanthes</taxon>
    </lineage>
</organism>
<name>A0ABU6RNA0_9FABA</name>
<keyword evidence="3" id="KW-1185">Reference proteome</keyword>